<protein>
    <recommendedName>
        <fullName evidence="8">Ferredoxin</fullName>
    </recommendedName>
</protein>
<keyword evidence="6 8" id="KW-0411">Iron-sulfur</keyword>
<dbReference type="SUPFAM" id="SSF54862">
    <property type="entry name" value="4Fe-4S ferredoxins"/>
    <property type="match status" value="1"/>
</dbReference>
<dbReference type="EMBL" id="WBMS02000003">
    <property type="protein sequence ID" value="MVZ99904.1"/>
    <property type="molecule type" value="Genomic_DNA"/>
</dbReference>
<name>A0A6I4M6E4_9ACTN</name>
<keyword evidence="10" id="KW-1185">Reference proteome</keyword>
<evidence type="ECO:0000256" key="6">
    <source>
        <dbReference type="ARBA" id="ARBA00023014"/>
    </source>
</evidence>
<evidence type="ECO:0000256" key="7">
    <source>
        <dbReference type="ARBA" id="ARBA00023291"/>
    </source>
</evidence>
<comment type="function">
    <text evidence="8">Ferredoxins are iron-sulfur proteins that transfer electrons in a wide variety of metabolic reactions.</text>
</comment>
<dbReference type="PANTHER" id="PTHR36923">
    <property type="entry name" value="FERREDOXIN"/>
    <property type="match status" value="1"/>
</dbReference>
<dbReference type="GO" id="GO:0009055">
    <property type="term" value="F:electron transfer activity"/>
    <property type="evidence" value="ECO:0007669"/>
    <property type="project" value="UniProtKB-UniRule"/>
</dbReference>
<accession>A0A6I4M6E4</accession>
<comment type="cofactor">
    <cofactor evidence="1">
        <name>[3Fe-4S] cluster</name>
        <dbReference type="ChEBI" id="CHEBI:21137"/>
    </cofactor>
</comment>
<keyword evidence="3 8" id="KW-0479">Metal-binding</keyword>
<evidence type="ECO:0000313" key="9">
    <source>
        <dbReference type="EMBL" id="MVZ99904.1"/>
    </source>
</evidence>
<dbReference type="InterPro" id="IPR001080">
    <property type="entry name" value="3Fe4S_ferredoxin"/>
</dbReference>
<dbReference type="RefSeq" id="WP_151592122.1">
    <property type="nucleotide sequence ID" value="NZ_WBMS02000003.1"/>
</dbReference>
<dbReference type="Gene3D" id="3.30.70.20">
    <property type="match status" value="1"/>
</dbReference>
<proteinExistence type="predicted"/>
<evidence type="ECO:0000256" key="3">
    <source>
        <dbReference type="ARBA" id="ARBA00022723"/>
    </source>
</evidence>
<evidence type="ECO:0000256" key="5">
    <source>
        <dbReference type="ARBA" id="ARBA00023004"/>
    </source>
</evidence>
<keyword evidence="4 8" id="KW-0249">Electron transport</keyword>
<evidence type="ECO:0000256" key="1">
    <source>
        <dbReference type="ARBA" id="ARBA00001927"/>
    </source>
</evidence>
<keyword evidence="2 8" id="KW-0813">Transport</keyword>
<dbReference type="Proteomes" id="UP000462055">
    <property type="component" value="Unassembled WGS sequence"/>
</dbReference>
<keyword evidence="7" id="KW-0003">3Fe-4S</keyword>
<keyword evidence="5 8" id="KW-0408">Iron</keyword>
<reference evidence="9" key="1">
    <citation type="submission" date="2019-12" db="EMBL/GenBank/DDBJ databases">
        <title>Actinomadura physcomitrii sp. nov., a novel actinomycete isolated from moss [Physcomitrium sphaericum (Ludw) Fuernr].</title>
        <authorList>
            <person name="Zhuang X."/>
        </authorList>
    </citation>
    <scope>NUCLEOTIDE SEQUENCE [LARGE SCALE GENOMIC DNA]</scope>
    <source>
        <strain evidence="9">LD22</strain>
    </source>
</reference>
<sequence>MKIEVDYDLCENHAQCVFAAPDAFRMNASDELEFDAEVDDSLREDVQSAADACPVQAIRITG</sequence>
<evidence type="ECO:0000256" key="4">
    <source>
        <dbReference type="ARBA" id="ARBA00022982"/>
    </source>
</evidence>
<dbReference type="GO" id="GO:0005506">
    <property type="term" value="F:iron ion binding"/>
    <property type="evidence" value="ECO:0007669"/>
    <property type="project" value="UniProtKB-UniRule"/>
</dbReference>
<evidence type="ECO:0000256" key="8">
    <source>
        <dbReference type="RuleBase" id="RU368020"/>
    </source>
</evidence>
<evidence type="ECO:0000256" key="2">
    <source>
        <dbReference type="ARBA" id="ARBA00022448"/>
    </source>
</evidence>
<dbReference type="PRINTS" id="PR00352">
    <property type="entry name" value="3FE4SFRDOXIN"/>
</dbReference>
<dbReference type="PANTHER" id="PTHR36923:SF3">
    <property type="entry name" value="FERREDOXIN"/>
    <property type="match status" value="1"/>
</dbReference>
<evidence type="ECO:0000313" key="10">
    <source>
        <dbReference type="Proteomes" id="UP000462055"/>
    </source>
</evidence>
<organism evidence="9 10">
    <name type="scientific">Actinomadura physcomitrii</name>
    <dbReference type="NCBI Taxonomy" id="2650748"/>
    <lineage>
        <taxon>Bacteria</taxon>
        <taxon>Bacillati</taxon>
        <taxon>Actinomycetota</taxon>
        <taxon>Actinomycetes</taxon>
        <taxon>Streptosporangiales</taxon>
        <taxon>Thermomonosporaceae</taxon>
        <taxon>Actinomadura</taxon>
    </lineage>
</organism>
<comment type="caution">
    <text evidence="9">The sequence shown here is derived from an EMBL/GenBank/DDBJ whole genome shotgun (WGS) entry which is preliminary data.</text>
</comment>
<dbReference type="Pfam" id="PF13459">
    <property type="entry name" value="Fer4_15"/>
    <property type="match status" value="1"/>
</dbReference>
<dbReference type="InterPro" id="IPR051269">
    <property type="entry name" value="Fe-S_cluster_ET"/>
</dbReference>
<dbReference type="AlphaFoldDB" id="A0A6I4M6E4"/>
<dbReference type="GO" id="GO:0051538">
    <property type="term" value="F:3 iron, 4 sulfur cluster binding"/>
    <property type="evidence" value="ECO:0007669"/>
    <property type="project" value="UniProtKB-KW"/>
</dbReference>
<gene>
    <name evidence="9" type="ORF">F8568_005815</name>
</gene>